<protein>
    <submittedName>
        <fullName evidence="2">Alpha/beta hydrolase</fullName>
    </submittedName>
</protein>
<dbReference type="OrthoDB" id="9814966at2"/>
<dbReference type="InterPro" id="IPR029058">
    <property type="entry name" value="AB_hydrolase_fold"/>
</dbReference>
<keyword evidence="3" id="KW-1185">Reference proteome</keyword>
<organism evidence="2 3">
    <name type="scientific">Flavobacterium fluviale</name>
    <dbReference type="NCBI Taxonomy" id="2249356"/>
    <lineage>
        <taxon>Bacteria</taxon>
        <taxon>Pseudomonadati</taxon>
        <taxon>Bacteroidota</taxon>
        <taxon>Flavobacteriia</taxon>
        <taxon>Flavobacteriales</taxon>
        <taxon>Flavobacteriaceae</taxon>
        <taxon>Flavobacterium</taxon>
    </lineage>
</organism>
<keyword evidence="2" id="KW-0378">Hydrolase</keyword>
<name>A0A344LSC4_9FLAO</name>
<dbReference type="EMBL" id="CP030261">
    <property type="protein sequence ID" value="AXB56816.1"/>
    <property type="molecule type" value="Genomic_DNA"/>
</dbReference>
<evidence type="ECO:0000259" key="1">
    <source>
        <dbReference type="Pfam" id="PF12697"/>
    </source>
</evidence>
<dbReference type="SUPFAM" id="SSF53474">
    <property type="entry name" value="alpha/beta-Hydrolases"/>
    <property type="match status" value="1"/>
</dbReference>
<dbReference type="KEGG" id="ffl:HYN86_09485"/>
<dbReference type="Pfam" id="PF12697">
    <property type="entry name" value="Abhydrolase_6"/>
    <property type="match status" value="1"/>
</dbReference>
<dbReference type="Proteomes" id="UP000251561">
    <property type="component" value="Chromosome"/>
</dbReference>
<accession>A0A344LSC4</accession>
<dbReference type="InterPro" id="IPR000073">
    <property type="entry name" value="AB_hydrolase_1"/>
</dbReference>
<dbReference type="GO" id="GO:0016787">
    <property type="term" value="F:hydrolase activity"/>
    <property type="evidence" value="ECO:0007669"/>
    <property type="project" value="UniProtKB-KW"/>
</dbReference>
<dbReference type="RefSeq" id="WP_113677801.1">
    <property type="nucleotide sequence ID" value="NZ_CP030261.1"/>
</dbReference>
<dbReference type="AlphaFoldDB" id="A0A344LSC4"/>
<reference evidence="2 3" key="1">
    <citation type="submission" date="2018-06" db="EMBL/GenBank/DDBJ databases">
        <title>Genome sequencing of Flavobacterium.</title>
        <authorList>
            <person name="Baek M.-G."/>
            <person name="Yi H."/>
        </authorList>
    </citation>
    <scope>NUCLEOTIDE SEQUENCE [LARGE SCALE GENOMIC DNA]</scope>
    <source>
        <strain evidence="2 3">HYN0086</strain>
    </source>
</reference>
<proteinExistence type="predicted"/>
<sequence length="262" mass="30868">MHLSSTKTIVFISGAFVSHFYWGKWLTFFENKGYKVVAPPWLHKNDSAANLREQNPCVKIGSITLFDLLCYYTEIIEKLPEKPILIGHSYGGLLVQLLVQKDLAQAGICINPFPPKGFTLLKISFYKIILRFSCTCFSAKKTFIMPFENWEDIFFNSESIEKQKNEYENFIIPESKRALRNLFSKNARINFKKKHVPLFFISSSKDEIIPPKLVHWNFRKHKKNLHSITCYKEFENKNHFVILQSEWEKVAEYIIRWIEKLC</sequence>
<gene>
    <name evidence="2" type="ORF">HYN86_09485</name>
</gene>
<feature type="domain" description="AB hydrolase-1" evidence="1">
    <location>
        <begin position="9"/>
        <end position="252"/>
    </location>
</feature>
<dbReference type="Gene3D" id="3.40.50.1820">
    <property type="entry name" value="alpha/beta hydrolase"/>
    <property type="match status" value="1"/>
</dbReference>
<evidence type="ECO:0000313" key="2">
    <source>
        <dbReference type="EMBL" id="AXB56816.1"/>
    </source>
</evidence>
<evidence type="ECO:0000313" key="3">
    <source>
        <dbReference type="Proteomes" id="UP000251561"/>
    </source>
</evidence>